<organism evidence="1 2">
    <name type="scientific">Pluteus cervinus</name>
    <dbReference type="NCBI Taxonomy" id="181527"/>
    <lineage>
        <taxon>Eukaryota</taxon>
        <taxon>Fungi</taxon>
        <taxon>Dikarya</taxon>
        <taxon>Basidiomycota</taxon>
        <taxon>Agaricomycotina</taxon>
        <taxon>Agaricomycetes</taxon>
        <taxon>Agaricomycetidae</taxon>
        <taxon>Agaricales</taxon>
        <taxon>Pluteineae</taxon>
        <taxon>Pluteaceae</taxon>
        <taxon>Pluteus</taxon>
    </lineage>
</organism>
<accession>A0ACD3AKI5</accession>
<keyword evidence="2" id="KW-1185">Reference proteome</keyword>
<evidence type="ECO:0000313" key="1">
    <source>
        <dbReference type="EMBL" id="TFK66280.1"/>
    </source>
</evidence>
<gene>
    <name evidence="1" type="ORF">BDN72DRAFT_156184</name>
</gene>
<dbReference type="Proteomes" id="UP000308600">
    <property type="component" value="Unassembled WGS sequence"/>
</dbReference>
<evidence type="ECO:0000313" key="2">
    <source>
        <dbReference type="Proteomes" id="UP000308600"/>
    </source>
</evidence>
<proteinExistence type="predicted"/>
<protein>
    <submittedName>
        <fullName evidence="1">Uncharacterized protein</fullName>
    </submittedName>
</protein>
<dbReference type="EMBL" id="ML208410">
    <property type="protein sequence ID" value="TFK66280.1"/>
    <property type="molecule type" value="Genomic_DNA"/>
</dbReference>
<sequence>MFDLSPISWALIGLFVAVYCIPAYLQAARSPINKIPTIGPSGVFTSYYGALKGIWRTSQMIREGYEKYYGGTFKIPMMDRWSVIVTGPELFDEIRKGADDELSFHDAVNNTLQVEFTLGKGIQDDPYHIHTVRTPLTRSLANRFPEVQDEIAASFIEHIPAKEDEWLSVPAYDTVLQLVVGTSNRLFVGLPLCRDPDYRKLNIEYTREVVKAAFLLTQFPVFLRPFLAKVLTNIDINVKRAMRHLGPLIEERLAREKQFGPEDPERPVCIV</sequence>
<name>A0ACD3AKI5_9AGAR</name>
<reference evidence="1 2" key="1">
    <citation type="journal article" date="2019" name="Nat. Ecol. Evol.">
        <title>Megaphylogeny resolves global patterns of mushroom evolution.</title>
        <authorList>
            <person name="Varga T."/>
            <person name="Krizsan K."/>
            <person name="Foldi C."/>
            <person name="Dima B."/>
            <person name="Sanchez-Garcia M."/>
            <person name="Sanchez-Ramirez S."/>
            <person name="Szollosi G.J."/>
            <person name="Szarkandi J.G."/>
            <person name="Papp V."/>
            <person name="Albert L."/>
            <person name="Andreopoulos W."/>
            <person name="Angelini C."/>
            <person name="Antonin V."/>
            <person name="Barry K.W."/>
            <person name="Bougher N.L."/>
            <person name="Buchanan P."/>
            <person name="Buyck B."/>
            <person name="Bense V."/>
            <person name="Catcheside P."/>
            <person name="Chovatia M."/>
            <person name="Cooper J."/>
            <person name="Damon W."/>
            <person name="Desjardin D."/>
            <person name="Finy P."/>
            <person name="Geml J."/>
            <person name="Haridas S."/>
            <person name="Hughes K."/>
            <person name="Justo A."/>
            <person name="Karasinski D."/>
            <person name="Kautmanova I."/>
            <person name="Kiss B."/>
            <person name="Kocsube S."/>
            <person name="Kotiranta H."/>
            <person name="LaButti K.M."/>
            <person name="Lechner B.E."/>
            <person name="Liimatainen K."/>
            <person name="Lipzen A."/>
            <person name="Lukacs Z."/>
            <person name="Mihaltcheva S."/>
            <person name="Morgado L.N."/>
            <person name="Niskanen T."/>
            <person name="Noordeloos M.E."/>
            <person name="Ohm R.A."/>
            <person name="Ortiz-Santana B."/>
            <person name="Ovrebo C."/>
            <person name="Racz N."/>
            <person name="Riley R."/>
            <person name="Savchenko A."/>
            <person name="Shiryaev A."/>
            <person name="Soop K."/>
            <person name="Spirin V."/>
            <person name="Szebenyi C."/>
            <person name="Tomsovsky M."/>
            <person name="Tulloss R.E."/>
            <person name="Uehling J."/>
            <person name="Grigoriev I.V."/>
            <person name="Vagvolgyi C."/>
            <person name="Papp T."/>
            <person name="Martin F.M."/>
            <person name="Miettinen O."/>
            <person name="Hibbett D.S."/>
            <person name="Nagy L.G."/>
        </authorList>
    </citation>
    <scope>NUCLEOTIDE SEQUENCE [LARGE SCALE GENOMIC DNA]</scope>
    <source>
        <strain evidence="1 2">NL-1719</strain>
    </source>
</reference>